<dbReference type="Proteomes" id="UP001235939">
    <property type="component" value="Chromosome 22"/>
</dbReference>
<sequence>MATISFKMVKQKQKRRDNSIPPPCKSQDFPPRLRCPYKRYHDKKPLFTPKEKGRKATREKNSKTPMESLTKTRQIHTLRTVFELSPPANQHTAPSVVWTAALQSAIFPWIILHLCLCLEANFEPFKTPLRISRTGSTIQCYNFLQSQACVFGVDVLCPLCHRRPSASMFKLNAPRSAPA</sequence>
<name>A0ABY6LQP2_9ARAC</name>
<protein>
    <submittedName>
        <fullName evidence="2">Uncharacterized protein</fullName>
    </submittedName>
</protein>
<feature type="region of interest" description="Disordered" evidence="1">
    <location>
        <begin position="1"/>
        <end position="70"/>
    </location>
</feature>
<evidence type="ECO:0000313" key="2">
    <source>
        <dbReference type="EMBL" id="UYV82687.1"/>
    </source>
</evidence>
<proteinExistence type="predicted"/>
<evidence type="ECO:0000313" key="3">
    <source>
        <dbReference type="Proteomes" id="UP001235939"/>
    </source>
</evidence>
<accession>A0ABY6LQP2</accession>
<reference evidence="2 3" key="1">
    <citation type="submission" date="2022-03" db="EMBL/GenBank/DDBJ databases">
        <title>A chromosomal length assembly of Cordylochernes scorpioides.</title>
        <authorList>
            <person name="Zeh D."/>
            <person name="Zeh J."/>
        </authorList>
    </citation>
    <scope>NUCLEOTIDE SEQUENCE [LARGE SCALE GENOMIC DNA]</scope>
    <source>
        <strain evidence="2">IN4F17</strain>
        <tissue evidence="2">Whole Body</tissue>
    </source>
</reference>
<keyword evidence="3" id="KW-1185">Reference proteome</keyword>
<evidence type="ECO:0000256" key="1">
    <source>
        <dbReference type="SAM" id="MobiDB-lite"/>
    </source>
</evidence>
<dbReference type="EMBL" id="CP092884">
    <property type="protein sequence ID" value="UYV82687.1"/>
    <property type="molecule type" value="Genomic_DNA"/>
</dbReference>
<organism evidence="2 3">
    <name type="scientific">Cordylochernes scorpioides</name>
    <dbReference type="NCBI Taxonomy" id="51811"/>
    <lineage>
        <taxon>Eukaryota</taxon>
        <taxon>Metazoa</taxon>
        <taxon>Ecdysozoa</taxon>
        <taxon>Arthropoda</taxon>
        <taxon>Chelicerata</taxon>
        <taxon>Arachnida</taxon>
        <taxon>Pseudoscorpiones</taxon>
        <taxon>Cheliferoidea</taxon>
        <taxon>Chernetidae</taxon>
        <taxon>Cordylochernes</taxon>
    </lineage>
</organism>
<gene>
    <name evidence="2" type="ORF">LAZ67_22000555</name>
</gene>
<feature type="compositionally biased region" description="Basic and acidic residues" evidence="1">
    <location>
        <begin position="43"/>
        <end position="62"/>
    </location>
</feature>